<name>M0N649_9EURY</name>
<dbReference type="PATRIC" id="fig|1227456.3.peg.1729"/>
<keyword evidence="4" id="KW-1185">Reference proteome</keyword>
<dbReference type="AlphaFoldDB" id="M0N649"/>
<dbReference type="InterPro" id="IPR050266">
    <property type="entry name" value="AB_hydrolase_sf"/>
</dbReference>
<evidence type="ECO:0000256" key="1">
    <source>
        <dbReference type="SAM" id="MobiDB-lite"/>
    </source>
</evidence>
<sequence>MNHDEWAVGQATTTVTVDGHDLSVAYRDDGPGSHDGSGGLDSEGDESGDGTSGTDDPPVVFLHGIPTWSFLWRDVVPAIAEDRRVIVPDLLGYGNSAMADGFDRSIRAQEAMLAALLEELGIETVSIVSHDIGGGVALRYAAHHPDAVAQLVCSNAVCYDSWPVEFITDFELPETTETPLDDLEEQVSSAFTLGAYGDPDPAFVEGLTAPWLSEEGRTSLARCAVATNTNHTTEIDYDAITADFLGLWGAGDDFQPIEYGERLADDLDGEVVGLDEAYHWVMADRPDAYVAELREFLTPGAG</sequence>
<dbReference type="PANTHER" id="PTHR43798:SF24">
    <property type="entry name" value="CIS-3-ALKYL-4-ALKYLOXETAN-2-ONE DECARBOXYLASE"/>
    <property type="match status" value="1"/>
</dbReference>
<dbReference type="Pfam" id="PF00561">
    <property type="entry name" value="Abhydrolase_1"/>
    <property type="match status" value="1"/>
</dbReference>
<dbReference type="GO" id="GO:0016787">
    <property type="term" value="F:hydrolase activity"/>
    <property type="evidence" value="ECO:0007669"/>
    <property type="project" value="UniProtKB-KW"/>
</dbReference>
<feature type="region of interest" description="Disordered" evidence="1">
    <location>
        <begin position="23"/>
        <end position="57"/>
    </location>
</feature>
<accession>M0N649</accession>
<dbReference type="STRING" id="1227456.C450_08577"/>
<evidence type="ECO:0000313" key="3">
    <source>
        <dbReference type="EMBL" id="EMA53356.1"/>
    </source>
</evidence>
<dbReference type="Gene3D" id="3.40.50.1820">
    <property type="entry name" value="alpha/beta hydrolase"/>
    <property type="match status" value="1"/>
</dbReference>
<dbReference type="EMBL" id="AOME01000051">
    <property type="protein sequence ID" value="EMA53356.1"/>
    <property type="molecule type" value="Genomic_DNA"/>
</dbReference>
<evidence type="ECO:0000313" key="4">
    <source>
        <dbReference type="Proteomes" id="UP000011625"/>
    </source>
</evidence>
<evidence type="ECO:0000259" key="2">
    <source>
        <dbReference type="Pfam" id="PF00561"/>
    </source>
</evidence>
<comment type="caution">
    <text evidence="3">The sequence shown here is derived from an EMBL/GenBank/DDBJ whole genome shotgun (WGS) entry which is preliminary data.</text>
</comment>
<dbReference type="InterPro" id="IPR000073">
    <property type="entry name" value="AB_hydrolase_1"/>
</dbReference>
<proteinExistence type="predicted"/>
<feature type="compositionally biased region" description="Basic and acidic residues" evidence="1">
    <location>
        <begin position="23"/>
        <end position="32"/>
    </location>
</feature>
<dbReference type="RefSeq" id="WP_005042563.1">
    <property type="nucleotide sequence ID" value="NZ_AOME01000051.1"/>
</dbReference>
<protein>
    <submittedName>
        <fullName evidence="3">Alpha/beta hydrolase fold protein</fullName>
    </submittedName>
</protein>
<dbReference type="SUPFAM" id="SSF53474">
    <property type="entry name" value="alpha/beta-Hydrolases"/>
    <property type="match status" value="1"/>
</dbReference>
<dbReference type="PANTHER" id="PTHR43798">
    <property type="entry name" value="MONOACYLGLYCEROL LIPASE"/>
    <property type="match status" value="1"/>
</dbReference>
<dbReference type="PRINTS" id="PR00111">
    <property type="entry name" value="ABHYDROLASE"/>
</dbReference>
<reference evidence="3 4" key="1">
    <citation type="journal article" date="2014" name="PLoS Genet.">
        <title>Phylogenetically driven sequencing of extremely halophilic archaea reveals strategies for static and dynamic osmo-response.</title>
        <authorList>
            <person name="Becker E.A."/>
            <person name="Seitzer P.M."/>
            <person name="Tritt A."/>
            <person name="Larsen D."/>
            <person name="Krusor M."/>
            <person name="Yao A.I."/>
            <person name="Wu D."/>
            <person name="Madern D."/>
            <person name="Eisen J.A."/>
            <person name="Darling A.E."/>
            <person name="Facciotti M.T."/>
        </authorList>
    </citation>
    <scope>NUCLEOTIDE SEQUENCE [LARGE SCALE GENOMIC DNA]</scope>
    <source>
        <strain evidence="3 4">DSM 8989</strain>
    </source>
</reference>
<keyword evidence="3" id="KW-0378">Hydrolase</keyword>
<dbReference type="GO" id="GO:0016020">
    <property type="term" value="C:membrane"/>
    <property type="evidence" value="ECO:0007669"/>
    <property type="project" value="TreeGrafter"/>
</dbReference>
<dbReference type="PRINTS" id="PR00412">
    <property type="entry name" value="EPOXHYDRLASE"/>
</dbReference>
<gene>
    <name evidence="3" type="ORF">C450_08577</name>
</gene>
<dbReference type="InterPro" id="IPR000639">
    <property type="entry name" value="Epox_hydrolase-like"/>
</dbReference>
<organism evidence="3 4">
    <name type="scientific">Halococcus salifodinae DSM 8989</name>
    <dbReference type="NCBI Taxonomy" id="1227456"/>
    <lineage>
        <taxon>Archaea</taxon>
        <taxon>Methanobacteriati</taxon>
        <taxon>Methanobacteriota</taxon>
        <taxon>Stenosarchaea group</taxon>
        <taxon>Halobacteria</taxon>
        <taxon>Halobacteriales</taxon>
        <taxon>Halococcaceae</taxon>
        <taxon>Halococcus</taxon>
    </lineage>
</organism>
<dbReference type="InterPro" id="IPR029058">
    <property type="entry name" value="AB_hydrolase_fold"/>
</dbReference>
<dbReference type="Proteomes" id="UP000011625">
    <property type="component" value="Unassembled WGS sequence"/>
</dbReference>
<feature type="domain" description="AB hydrolase-1" evidence="2">
    <location>
        <begin position="57"/>
        <end position="169"/>
    </location>
</feature>
<dbReference type="OrthoDB" id="9890at2157"/>